<dbReference type="GO" id="GO:0090307">
    <property type="term" value="P:mitotic spindle assembly"/>
    <property type="evidence" value="ECO:0007669"/>
    <property type="project" value="TreeGrafter"/>
</dbReference>
<evidence type="ECO:0000256" key="15">
    <source>
        <dbReference type="SAM" id="Coils"/>
    </source>
</evidence>
<organism evidence="19">
    <name type="scientific">Glycine soja</name>
    <name type="common">Wild soybean</name>
    <dbReference type="NCBI Taxonomy" id="3848"/>
    <lineage>
        <taxon>Eukaryota</taxon>
        <taxon>Viridiplantae</taxon>
        <taxon>Streptophyta</taxon>
        <taxon>Embryophyta</taxon>
        <taxon>Tracheophyta</taxon>
        <taxon>Spermatophyta</taxon>
        <taxon>Magnoliopsida</taxon>
        <taxon>eudicotyledons</taxon>
        <taxon>Gunneridae</taxon>
        <taxon>Pentapetalae</taxon>
        <taxon>rosids</taxon>
        <taxon>fabids</taxon>
        <taxon>Fabales</taxon>
        <taxon>Fabaceae</taxon>
        <taxon>Papilionoideae</taxon>
        <taxon>50 kb inversion clade</taxon>
        <taxon>NPAAA clade</taxon>
        <taxon>indigoferoid/millettioid clade</taxon>
        <taxon>Phaseoleae</taxon>
        <taxon>Glycine</taxon>
        <taxon>Glycine subgen. Soja</taxon>
    </lineage>
</organism>
<evidence type="ECO:0000256" key="3">
    <source>
        <dbReference type="ARBA" id="ARBA00006574"/>
    </source>
</evidence>
<dbReference type="SMART" id="SM00129">
    <property type="entry name" value="KISc"/>
    <property type="match status" value="1"/>
</dbReference>
<evidence type="ECO:0000256" key="9">
    <source>
        <dbReference type="ARBA" id="ARBA00023175"/>
    </source>
</evidence>
<feature type="domain" description="Kinesin motor" evidence="17">
    <location>
        <begin position="134"/>
        <end position="225"/>
    </location>
</feature>
<keyword evidence="11 14" id="KW-0568">Pathogenesis-related protein</keyword>
<comment type="domain">
    <text evidence="14">The C-terminus contains a calmodulin-binding domain, which binds calmodulin in a calcium-dependent fashion.</text>
</comment>
<dbReference type="InterPro" id="IPR001752">
    <property type="entry name" value="Kinesin_motor_dom"/>
</dbReference>
<dbReference type="PROSITE" id="PS50067">
    <property type="entry name" value="KINESIN_MOTOR_2"/>
    <property type="match status" value="1"/>
</dbReference>
<evidence type="ECO:0000256" key="10">
    <source>
        <dbReference type="ARBA" id="ARBA00023212"/>
    </source>
</evidence>
<dbReference type="GO" id="GO:0072686">
    <property type="term" value="C:mitotic spindle"/>
    <property type="evidence" value="ECO:0007669"/>
    <property type="project" value="TreeGrafter"/>
</dbReference>
<dbReference type="PANTHER" id="PTHR47970">
    <property type="entry name" value="KINESIN-LIKE PROTEIN KIF11"/>
    <property type="match status" value="1"/>
</dbReference>
<evidence type="ECO:0000256" key="7">
    <source>
        <dbReference type="ARBA" id="ARBA00022989"/>
    </source>
</evidence>
<dbReference type="GO" id="GO:0005516">
    <property type="term" value="F:calmodulin binding"/>
    <property type="evidence" value="ECO:0007669"/>
    <property type="project" value="UniProtKB-KW"/>
</dbReference>
<keyword evidence="14" id="KW-0112">Calmodulin-binding</keyword>
<evidence type="ECO:0000256" key="2">
    <source>
        <dbReference type="ARBA" id="ARBA00004245"/>
    </source>
</evidence>
<feature type="coiled-coil region" evidence="15">
    <location>
        <begin position="268"/>
        <end position="325"/>
    </location>
</feature>
<keyword evidence="4" id="KW-0963">Cytoplasm</keyword>
<dbReference type="GO" id="GO:0008574">
    <property type="term" value="F:plus-end-directed microtubule motor activity"/>
    <property type="evidence" value="ECO:0007669"/>
    <property type="project" value="TreeGrafter"/>
</dbReference>
<evidence type="ECO:0000256" key="12">
    <source>
        <dbReference type="PROSITE-ProRule" id="PRU00283"/>
    </source>
</evidence>
<dbReference type="GO" id="GO:0016020">
    <property type="term" value="C:membrane"/>
    <property type="evidence" value="ECO:0007669"/>
    <property type="project" value="UniProtKB-SubCell"/>
</dbReference>
<proteinExistence type="inferred from homology"/>
<evidence type="ECO:0000313" key="19">
    <source>
        <dbReference type="EMBL" id="KHN15283.1"/>
    </source>
</evidence>
<dbReference type="EMBL" id="KN661170">
    <property type="protein sequence ID" value="KHN15283.1"/>
    <property type="molecule type" value="Genomic_DNA"/>
</dbReference>
<dbReference type="GO" id="GO:0008017">
    <property type="term" value="F:microtubule binding"/>
    <property type="evidence" value="ECO:0007669"/>
    <property type="project" value="InterPro"/>
</dbReference>
<keyword evidence="15" id="KW-0175">Coiled coil</keyword>
<dbReference type="InterPro" id="IPR036961">
    <property type="entry name" value="Kinesin_motor_dom_sf"/>
</dbReference>
<evidence type="ECO:0000256" key="13">
    <source>
        <dbReference type="PROSITE-ProRule" id="PRU00663"/>
    </source>
</evidence>
<reference evidence="19" key="1">
    <citation type="submission" date="2014-07" db="EMBL/GenBank/DDBJ databases">
        <title>Identification of a novel salt tolerance gene in wild soybean by whole-genome sequencing.</title>
        <authorList>
            <person name="Lam H.-M."/>
            <person name="Qi X."/>
            <person name="Li M.-W."/>
            <person name="Liu X."/>
            <person name="Xie M."/>
            <person name="Ni M."/>
            <person name="Xu X."/>
        </authorList>
    </citation>
    <scope>NUCLEOTIDE SEQUENCE [LARGE SCALE GENOMIC DNA]</scope>
    <source>
        <tissue evidence="19">Root</tissue>
    </source>
</reference>
<dbReference type="Pfam" id="PF03094">
    <property type="entry name" value="Mlo"/>
    <property type="match status" value="1"/>
</dbReference>
<evidence type="ECO:0000256" key="11">
    <source>
        <dbReference type="ARBA" id="ARBA00023265"/>
    </source>
</evidence>
<dbReference type="InterPro" id="IPR027417">
    <property type="entry name" value="P-loop_NTPase"/>
</dbReference>
<evidence type="ECO:0000256" key="4">
    <source>
        <dbReference type="ARBA" id="ARBA00022490"/>
    </source>
</evidence>
<dbReference type="GO" id="GO:0005524">
    <property type="term" value="F:ATP binding"/>
    <property type="evidence" value="ECO:0007669"/>
    <property type="project" value="UniProtKB-UniRule"/>
</dbReference>
<feature type="binding site" evidence="12">
    <location>
        <begin position="147"/>
        <end position="154"/>
    </location>
    <ligand>
        <name>ATP</name>
        <dbReference type="ChEBI" id="CHEBI:30616"/>
    </ligand>
</feature>
<dbReference type="GO" id="GO:0005085">
    <property type="term" value="F:guanyl-nucleotide exchange factor activity"/>
    <property type="evidence" value="ECO:0007669"/>
    <property type="project" value="UniProtKB-UniRule"/>
</dbReference>
<gene>
    <name evidence="14" type="primary">MLO</name>
    <name evidence="19" type="ORF">glysoja_044278</name>
</gene>
<evidence type="ECO:0000256" key="16">
    <source>
        <dbReference type="SAM" id="Phobius"/>
    </source>
</evidence>
<accession>A0A0B2Q5G1</accession>
<keyword evidence="9 12" id="KW-0505">Motor protein</keyword>
<dbReference type="InterPro" id="IPR004326">
    <property type="entry name" value="Mlo"/>
</dbReference>
<dbReference type="Pfam" id="PF03759">
    <property type="entry name" value="PRONE"/>
    <property type="match status" value="1"/>
</dbReference>
<evidence type="ECO:0000256" key="14">
    <source>
        <dbReference type="RuleBase" id="RU280816"/>
    </source>
</evidence>
<evidence type="ECO:0000256" key="6">
    <source>
        <dbReference type="ARBA" id="ARBA00022821"/>
    </source>
</evidence>
<keyword evidence="7 14" id="KW-1133">Transmembrane helix</keyword>
<dbReference type="Proteomes" id="UP000053555">
    <property type="component" value="Unassembled WGS sequence"/>
</dbReference>
<dbReference type="SUPFAM" id="SSF52540">
    <property type="entry name" value="P-loop containing nucleoside triphosphate hydrolases"/>
    <property type="match status" value="1"/>
</dbReference>
<comment type="function">
    <text evidence="14">May be involved in modulation of pathogen defense and leaf cell death.</text>
</comment>
<evidence type="ECO:0000256" key="1">
    <source>
        <dbReference type="ARBA" id="ARBA00004141"/>
    </source>
</evidence>
<evidence type="ECO:0000259" key="17">
    <source>
        <dbReference type="PROSITE" id="PS50067"/>
    </source>
</evidence>
<sequence>MWEGKNKIVFTWLKRLQYDAMNQFSPKLKLLTGGWWYRPEYIINELNINSVITTPCHEEILPINSWTTQRPYLRAGKVPFVSSEAIHQLHIFIFVLAVFHVLYCILTLALGRAKMRRWKGWEVETKTAEYQFSHVLDGFNCTVFTYGQTGTGKTYTMEGGMRNKGGDLPAEAAVIPRAVRQIFDILEAQNDDYSIKVTFLELYNEEITDLFRSHSVFTIIVYVKETVIGDEELIKCGKLNLVDLAGSVNILRSGAREANQKVSKAVLLKDLYMEIDRMKEDIQAEREKNGVYIFHERFAKEEAEKKARNEKIEQLENDLSLSEKVMTSRPRLDVYVNLPALHKLDKMLLVSFIALKFWYIDQGVLAPDADGPSSFRQALQRQEEKWWLPELRVPPCGLNENSRKQLQHKRDCTNQILKTAMAINNTTLVEMDIPQSYLGISSKVLAESKKMELEDKADDGAH</sequence>
<dbReference type="GO" id="GO:0006952">
    <property type="term" value="P:defense response"/>
    <property type="evidence" value="ECO:0007669"/>
    <property type="project" value="UniProtKB-KW"/>
</dbReference>
<keyword evidence="8 14" id="KW-0472">Membrane</keyword>
<evidence type="ECO:0000256" key="8">
    <source>
        <dbReference type="ARBA" id="ARBA00023136"/>
    </source>
</evidence>
<comment type="similarity">
    <text evidence="12">Belongs to the TRAFAC class myosin-kinesin ATPase superfamily. Kinesin family.</text>
</comment>
<dbReference type="GO" id="GO:0051231">
    <property type="term" value="P:spindle elongation"/>
    <property type="evidence" value="ECO:0007669"/>
    <property type="project" value="TreeGrafter"/>
</dbReference>
<keyword evidence="13" id="KW-0344">Guanine-nucleotide releasing factor</keyword>
<keyword evidence="12" id="KW-0547">Nucleotide-binding</keyword>
<feature type="domain" description="PRONE" evidence="18">
    <location>
        <begin position="319"/>
        <end position="462"/>
    </location>
</feature>
<keyword evidence="10" id="KW-0206">Cytoskeleton</keyword>
<comment type="similarity">
    <text evidence="3 14">Belongs to the MLO family.</text>
</comment>
<dbReference type="AlphaFoldDB" id="A0A0B2Q5G1"/>
<dbReference type="PRINTS" id="PR00380">
    <property type="entry name" value="KINESINHEAVY"/>
</dbReference>
<dbReference type="InterPro" id="IPR047149">
    <property type="entry name" value="KIF11-like"/>
</dbReference>
<protein>
    <recommendedName>
        <fullName evidence="14">MLO-like protein</fullName>
    </recommendedName>
</protein>
<dbReference type="InterPro" id="IPR005512">
    <property type="entry name" value="PRONE_dom"/>
</dbReference>
<feature type="transmembrane region" description="Helical" evidence="16">
    <location>
        <begin position="89"/>
        <end position="110"/>
    </location>
</feature>
<keyword evidence="12" id="KW-0067">ATP-binding</keyword>
<comment type="subcellular location">
    <subcellularLocation>
        <location evidence="2">Cytoplasm</location>
        <location evidence="2">Cytoskeleton</location>
    </subcellularLocation>
    <subcellularLocation>
        <location evidence="1 14">Membrane</location>
        <topology evidence="1 14">Multi-pass membrane protein</topology>
    </subcellularLocation>
</comment>
<dbReference type="Gene3D" id="1.20.58.2010">
    <property type="entry name" value="PRONE domain, subdomain 1"/>
    <property type="match status" value="1"/>
</dbReference>
<dbReference type="GO" id="GO:0005876">
    <property type="term" value="C:spindle microtubule"/>
    <property type="evidence" value="ECO:0007669"/>
    <property type="project" value="TreeGrafter"/>
</dbReference>
<dbReference type="Gene3D" id="3.40.850.10">
    <property type="entry name" value="Kinesin motor domain"/>
    <property type="match status" value="2"/>
</dbReference>
<keyword evidence="5 14" id="KW-0812">Transmembrane</keyword>
<dbReference type="PROSITE" id="PS51334">
    <property type="entry name" value="PRONE"/>
    <property type="match status" value="1"/>
</dbReference>
<keyword evidence="6 14" id="KW-0611">Plant defense</keyword>
<name>A0A0B2Q5G1_GLYSO</name>
<dbReference type="PANTHER" id="PTHR47970:SF32">
    <property type="entry name" value="KINESIN-LIKE PROTEIN KIN-5B"/>
    <property type="match status" value="1"/>
</dbReference>
<evidence type="ECO:0000259" key="18">
    <source>
        <dbReference type="PROSITE" id="PS51334"/>
    </source>
</evidence>
<dbReference type="GO" id="GO:0007018">
    <property type="term" value="P:microtubule-based movement"/>
    <property type="evidence" value="ECO:0007669"/>
    <property type="project" value="InterPro"/>
</dbReference>
<evidence type="ECO:0000256" key="5">
    <source>
        <dbReference type="ARBA" id="ARBA00022692"/>
    </source>
</evidence>